<evidence type="ECO:0000313" key="2">
    <source>
        <dbReference type="Proteomes" id="UP000005237"/>
    </source>
</evidence>
<organism evidence="1 2">
    <name type="scientific">Caenorhabditis japonica</name>
    <dbReference type="NCBI Taxonomy" id="281687"/>
    <lineage>
        <taxon>Eukaryota</taxon>
        <taxon>Metazoa</taxon>
        <taxon>Ecdysozoa</taxon>
        <taxon>Nematoda</taxon>
        <taxon>Chromadorea</taxon>
        <taxon>Rhabditida</taxon>
        <taxon>Rhabditina</taxon>
        <taxon>Rhabditomorpha</taxon>
        <taxon>Rhabditoidea</taxon>
        <taxon>Rhabditidae</taxon>
        <taxon>Peloderinae</taxon>
        <taxon>Caenorhabditis</taxon>
    </lineage>
</organism>
<dbReference type="AlphaFoldDB" id="A0A8R1EY10"/>
<protein>
    <submittedName>
        <fullName evidence="1">Uncharacterized protein</fullName>
    </submittedName>
</protein>
<sequence>MKPYNFLKNHDYRKKRVQDAAEQLREAAGDCQPGQFINNVNRLLTKEGYCKYKMSAYEGFKIFPNAKPYERTVLGR</sequence>
<dbReference type="EnsemblMetazoa" id="CJA43224.1">
    <property type="protein sequence ID" value="CJA43224.1"/>
    <property type="gene ID" value="WBGene00219072"/>
</dbReference>
<keyword evidence="2" id="KW-1185">Reference proteome</keyword>
<evidence type="ECO:0000313" key="1">
    <source>
        <dbReference type="EnsemblMetazoa" id="CJA43224.1"/>
    </source>
</evidence>
<reference evidence="1" key="2">
    <citation type="submission" date="2022-06" db="UniProtKB">
        <authorList>
            <consortium name="EnsemblMetazoa"/>
        </authorList>
    </citation>
    <scope>IDENTIFICATION</scope>
    <source>
        <strain evidence="1">DF5081</strain>
    </source>
</reference>
<dbReference type="Proteomes" id="UP000005237">
    <property type="component" value="Unassembled WGS sequence"/>
</dbReference>
<reference evidence="2" key="1">
    <citation type="submission" date="2010-08" db="EMBL/GenBank/DDBJ databases">
        <authorList>
            <consortium name="Caenorhabditis japonica Sequencing Consortium"/>
            <person name="Wilson R.K."/>
        </authorList>
    </citation>
    <scope>NUCLEOTIDE SEQUENCE [LARGE SCALE GENOMIC DNA]</scope>
    <source>
        <strain evidence="2">DF5081</strain>
    </source>
</reference>
<proteinExistence type="predicted"/>
<accession>A0A8R1EY10</accession>
<name>A0A8R1EY10_CAEJA</name>